<dbReference type="Proteomes" id="UP001226577">
    <property type="component" value="Unassembled WGS sequence"/>
</dbReference>
<proteinExistence type="predicted"/>
<dbReference type="EMBL" id="JAUSRE010000007">
    <property type="protein sequence ID" value="MDP9888079.1"/>
    <property type="molecule type" value="Genomic_DNA"/>
</dbReference>
<name>A0ABT9RS67_9MICC</name>
<gene>
    <name evidence="2" type="ORF">J2X98_001666</name>
</gene>
<organism evidence="2 3">
    <name type="scientific">Pseudarthrobacter enclensis</name>
    <dbReference type="NCBI Taxonomy" id="993070"/>
    <lineage>
        <taxon>Bacteria</taxon>
        <taxon>Bacillati</taxon>
        <taxon>Actinomycetota</taxon>
        <taxon>Actinomycetes</taxon>
        <taxon>Micrococcales</taxon>
        <taxon>Micrococcaceae</taxon>
        <taxon>Pseudarthrobacter</taxon>
    </lineage>
</organism>
<keyword evidence="3" id="KW-1185">Reference proteome</keyword>
<comment type="caution">
    <text evidence="2">The sequence shown here is derived from an EMBL/GenBank/DDBJ whole genome shotgun (WGS) entry which is preliminary data.</text>
</comment>
<dbReference type="SUPFAM" id="SSF53474">
    <property type="entry name" value="alpha/beta-Hydrolases"/>
    <property type="match status" value="1"/>
</dbReference>
<sequence length="360" mass="39289">MAKRIVVCCDGTWATPDQTEDGQPCPTNVTKLALGIAATGKDSMGADIEQRVFYHRGVGTGRQDRLGGGAFGAGLSLDILAAYRFIMGNFQPGDELFLLGFSRGAYTARSTAGLIRNAGILRRRFRGRLRDAYSLYRDRTATTNPRSVEATLFRRSFSHETRIHCIAVWDTVGALGIPLTGLPLVDRFNRRFAFHDTGLSTTVDNAFQALAIDEKRKPFAPALWQPQDDAGNQRLEQVWFTGTHGDVGGGNRSSLLSDIALGWIMERTRSAGLAFRPDAVPVAVPGTPADGASDVFPPIQESRTGFWKMLPAYVRPIGLTDPAHETVAESAMKRHDQDPAYRPPNLVRFLAERAGNPASS</sequence>
<dbReference type="Pfam" id="PF09994">
    <property type="entry name" value="T6SS_Tle1-like_cat"/>
    <property type="match status" value="1"/>
</dbReference>
<reference evidence="2 3" key="1">
    <citation type="submission" date="2023-07" db="EMBL/GenBank/DDBJ databases">
        <title>Sorghum-associated microbial communities from plants grown in Nebraska, USA.</title>
        <authorList>
            <person name="Schachtman D."/>
        </authorList>
    </citation>
    <scope>NUCLEOTIDE SEQUENCE [LARGE SCALE GENOMIC DNA]</scope>
    <source>
        <strain evidence="2 3">CC222</strain>
    </source>
</reference>
<dbReference type="PANTHER" id="PTHR33840:SF1">
    <property type="entry name" value="TLE1 PHOSPHOLIPASE DOMAIN-CONTAINING PROTEIN"/>
    <property type="match status" value="1"/>
</dbReference>
<accession>A0ABT9RS67</accession>
<dbReference type="InterPro" id="IPR018712">
    <property type="entry name" value="Tle1-like_cat"/>
</dbReference>
<feature type="domain" description="T6SS Phospholipase effector Tle1-like catalytic" evidence="1">
    <location>
        <begin position="3"/>
        <end position="266"/>
    </location>
</feature>
<protein>
    <submittedName>
        <fullName evidence="2">Uncharacterized protein (DUF2235 family)</fullName>
    </submittedName>
</protein>
<evidence type="ECO:0000313" key="2">
    <source>
        <dbReference type="EMBL" id="MDP9888079.1"/>
    </source>
</evidence>
<dbReference type="InterPro" id="IPR029058">
    <property type="entry name" value="AB_hydrolase_fold"/>
</dbReference>
<evidence type="ECO:0000259" key="1">
    <source>
        <dbReference type="Pfam" id="PF09994"/>
    </source>
</evidence>
<dbReference type="PANTHER" id="PTHR33840">
    <property type="match status" value="1"/>
</dbReference>
<dbReference type="RefSeq" id="WP_307306542.1">
    <property type="nucleotide sequence ID" value="NZ_JAUSRE010000007.1"/>
</dbReference>
<evidence type="ECO:0000313" key="3">
    <source>
        <dbReference type="Proteomes" id="UP001226577"/>
    </source>
</evidence>